<sequence>MGKFRHYVAAMRLRTLPLSLSGVALGLMLAAADYHVRWSVVVFTVLTTLSLQLLSNVSNELGDALKGTDRGDRLGPSYSLSSGLLRKKDFKVMIWVYVLCSIGFGLALIWSSYGTFFSLEAILTALLGAAAISAAMRYTLGKNPYGYRGFGDLYVFLFFGIVSVLGAYFVAAHDIRSWYLLLPAVSAGAFSVAVLNVNNIRDMATDAATRQTVPLMIGARMAKVYQTVLIAGGWVCMLLYAYSRIFSLWHYLFVVTLPLFVVHLAGVWRRDGRALDPMLPLLVVSTFLFCLLGGLGFIVFLF</sequence>
<dbReference type="AlphaFoldDB" id="A0A9D9J1Z4"/>
<feature type="transmembrane region" description="Helical" evidence="8">
    <location>
        <begin position="12"/>
        <end position="32"/>
    </location>
</feature>
<keyword evidence="6 8" id="KW-1133">Transmembrane helix</keyword>
<evidence type="ECO:0000256" key="8">
    <source>
        <dbReference type="HAMAP-Rule" id="MF_01937"/>
    </source>
</evidence>
<reference evidence="10" key="2">
    <citation type="journal article" date="2021" name="PeerJ">
        <title>Extensive microbial diversity within the chicken gut microbiome revealed by metagenomics and culture.</title>
        <authorList>
            <person name="Gilroy R."/>
            <person name="Ravi A."/>
            <person name="Getino M."/>
            <person name="Pursley I."/>
            <person name="Horton D.L."/>
            <person name="Alikhan N.F."/>
            <person name="Baker D."/>
            <person name="Gharbi K."/>
            <person name="Hall N."/>
            <person name="Watson M."/>
            <person name="Adriaenssens E.M."/>
            <person name="Foster-Nyarko E."/>
            <person name="Jarju S."/>
            <person name="Secka A."/>
            <person name="Antonio M."/>
            <person name="Oren A."/>
            <person name="Chaudhuri R.R."/>
            <person name="La Ragione R."/>
            <person name="Hildebrand F."/>
            <person name="Pallen M.J."/>
        </authorList>
    </citation>
    <scope>NUCLEOTIDE SEQUENCE</scope>
    <source>
        <strain evidence="10">B2-16538</strain>
    </source>
</reference>
<feature type="transmembrane region" description="Helical" evidence="8">
    <location>
        <begin position="152"/>
        <end position="171"/>
    </location>
</feature>
<keyword evidence="5 8" id="KW-0812">Transmembrane</keyword>
<comment type="catalytic activity">
    <reaction evidence="8">
        <text>an all-trans-polyprenyl diphosphate + 1,4-dihydroxy-2-naphthoate + H(+) = a 2-demethylmenaquinol + CO2 + diphosphate</text>
        <dbReference type="Rhea" id="RHEA:26478"/>
        <dbReference type="Rhea" id="RHEA-COMP:9563"/>
        <dbReference type="Rhea" id="RHEA-COMP:9564"/>
        <dbReference type="ChEBI" id="CHEBI:11173"/>
        <dbReference type="ChEBI" id="CHEBI:15378"/>
        <dbReference type="ChEBI" id="CHEBI:16526"/>
        <dbReference type="ChEBI" id="CHEBI:33019"/>
        <dbReference type="ChEBI" id="CHEBI:55437"/>
        <dbReference type="ChEBI" id="CHEBI:58914"/>
        <dbReference type="EC" id="2.5.1.74"/>
    </reaction>
</comment>
<evidence type="ECO:0000256" key="6">
    <source>
        <dbReference type="ARBA" id="ARBA00022989"/>
    </source>
</evidence>
<dbReference type="CDD" id="cd13962">
    <property type="entry name" value="PT_UbiA_UBIAD1"/>
    <property type="match status" value="1"/>
</dbReference>
<dbReference type="InterPro" id="IPR000537">
    <property type="entry name" value="UbiA_prenyltransferase"/>
</dbReference>
<dbReference type="Pfam" id="PF01040">
    <property type="entry name" value="UbiA"/>
    <property type="match status" value="1"/>
</dbReference>
<keyword evidence="2 8" id="KW-0474">Menaquinone biosynthesis</keyword>
<reference evidence="10" key="1">
    <citation type="submission" date="2020-10" db="EMBL/GenBank/DDBJ databases">
        <authorList>
            <person name="Gilroy R."/>
        </authorList>
    </citation>
    <scope>NUCLEOTIDE SEQUENCE</scope>
    <source>
        <strain evidence="10">B2-16538</strain>
    </source>
</reference>
<accession>A0A9D9J1Z4</accession>
<comment type="caution">
    <text evidence="10">The sequence shown here is derived from an EMBL/GenBank/DDBJ whole genome shotgun (WGS) entry which is preliminary data.</text>
</comment>
<dbReference type="InterPro" id="IPR026046">
    <property type="entry name" value="UBIAD1"/>
</dbReference>
<feature type="transmembrane region" description="Helical" evidence="8">
    <location>
        <begin position="279"/>
        <end position="301"/>
    </location>
</feature>
<evidence type="ECO:0000256" key="4">
    <source>
        <dbReference type="ARBA" id="ARBA00022679"/>
    </source>
</evidence>
<evidence type="ECO:0000256" key="3">
    <source>
        <dbReference type="ARBA" id="ARBA00022475"/>
    </source>
</evidence>
<dbReference type="PANTHER" id="PTHR13929">
    <property type="entry name" value="1,4-DIHYDROXY-2-NAPHTHOATE OCTAPRENYLTRANSFERASE"/>
    <property type="match status" value="1"/>
</dbReference>
<evidence type="ECO:0000256" key="9">
    <source>
        <dbReference type="NCBIfam" id="TIGR00751"/>
    </source>
</evidence>
<dbReference type="NCBIfam" id="TIGR00751">
    <property type="entry name" value="menA"/>
    <property type="match status" value="1"/>
</dbReference>
<dbReference type="EC" id="2.5.1.74" evidence="8 9"/>
<feature type="transmembrane region" description="Helical" evidence="8">
    <location>
        <begin position="224"/>
        <end position="242"/>
    </location>
</feature>
<keyword evidence="4 8" id="KW-0808">Transferase</keyword>
<evidence type="ECO:0000313" key="10">
    <source>
        <dbReference type="EMBL" id="MBO8485618.1"/>
    </source>
</evidence>
<feature type="transmembrane region" description="Helical" evidence="8">
    <location>
        <begin position="38"/>
        <end position="57"/>
    </location>
</feature>
<evidence type="ECO:0000313" key="11">
    <source>
        <dbReference type="Proteomes" id="UP000823750"/>
    </source>
</evidence>
<keyword evidence="7 8" id="KW-0472">Membrane</keyword>
<feature type="transmembrane region" description="Helical" evidence="8">
    <location>
        <begin position="116"/>
        <end position="140"/>
    </location>
</feature>
<dbReference type="PANTHER" id="PTHR13929:SF0">
    <property type="entry name" value="UBIA PRENYLTRANSFERASE DOMAIN-CONTAINING PROTEIN 1"/>
    <property type="match status" value="1"/>
</dbReference>
<dbReference type="GO" id="GO:0042371">
    <property type="term" value="P:vitamin K biosynthetic process"/>
    <property type="evidence" value="ECO:0007669"/>
    <property type="project" value="TreeGrafter"/>
</dbReference>
<comment type="subcellular location">
    <subcellularLocation>
        <location evidence="8">Cell membrane</location>
        <topology evidence="8">Multi-pass membrane protein</topology>
    </subcellularLocation>
    <subcellularLocation>
        <location evidence="1">Membrane</location>
        <topology evidence="1">Multi-pass membrane protein</topology>
    </subcellularLocation>
</comment>
<dbReference type="HAMAP" id="MF_01937">
    <property type="entry name" value="MenA_1"/>
    <property type="match status" value="1"/>
</dbReference>
<keyword evidence="3 8" id="KW-1003">Cell membrane</keyword>
<feature type="transmembrane region" description="Helical" evidence="8">
    <location>
        <begin position="177"/>
        <end position="197"/>
    </location>
</feature>
<dbReference type="GO" id="GO:0046428">
    <property type="term" value="F:1,4-dihydroxy-2-naphthoate polyprenyltransferase activity"/>
    <property type="evidence" value="ECO:0007669"/>
    <property type="project" value="UniProtKB-UniRule"/>
</dbReference>
<evidence type="ECO:0000256" key="1">
    <source>
        <dbReference type="ARBA" id="ARBA00004141"/>
    </source>
</evidence>
<gene>
    <name evidence="8 10" type="primary">menA</name>
    <name evidence="10" type="ORF">IAB78_04250</name>
</gene>
<evidence type="ECO:0000256" key="2">
    <source>
        <dbReference type="ARBA" id="ARBA00022428"/>
    </source>
</evidence>
<feature type="transmembrane region" description="Helical" evidence="8">
    <location>
        <begin position="248"/>
        <end position="267"/>
    </location>
</feature>
<dbReference type="GO" id="GO:0005886">
    <property type="term" value="C:plasma membrane"/>
    <property type="evidence" value="ECO:0007669"/>
    <property type="project" value="UniProtKB-SubCell"/>
</dbReference>
<name>A0A9D9J1Z4_9BACT</name>
<dbReference type="EMBL" id="JADILX010000074">
    <property type="protein sequence ID" value="MBO8485618.1"/>
    <property type="molecule type" value="Genomic_DNA"/>
</dbReference>
<dbReference type="InterPro" id="IPR004657">
    <property type="entry name" value="MenA"/>
</dbReference>
<protein>
    <recommendedName>
        <fullName evidence="8 9">1,4-dihydroxy-2-naphthoate octaprenyltransferase</fullName>
        <shortName evidence="8">DHNA-octaprenyltransferase</shortName>
        <ecNumber evidence="8 9">2.5.1.74</ecNumber>
    </recommendedName>
</protein>
<proteinExistence type="inferred from homology"/>
<comment type="function">
    <text evidence="8">Conversion of 1,4-dihydroxy-2-naphthoate (DHNA) to demethylmenaquinone (DMK).</text>
</comment>
<organism evidence="10 11">
    <name type="scientific">Candidatus Cryptobacteroides excrementavium</name>
    <dbReference type="NCBI Taxonomy" id="2840759"/>
    <lineage>
        <taxon>Bacteria</taxon>
        <taxon>Pseudomonadati</taxon>
        <taxon>Bacteroidota</taxon>
        <taxon>Bacteroidia</taxon>
        <taxon>Bacteroidales</taxon>
        <taxon>Candidatus Cryptobacteroides</taxon>
    </lineage>
</organism>
<dbReference type="GO" id="GO:0009234">
    <property type="term" value="P:menaquinone biosynthetic process"/>
    <property type="evidence" value="ECO:0007669"/>
    <property type="project" value="UniProtKB-UniRule"/>
</dbReference>
<feature type="transmembrane region" description="Helical" evidence="8">
    <location>
        <begin position="92"/>
        <end position="110"/>
    </location>
</feature>
<dbReference type="PIRSF" id="PIRSF005355">
    <property type="entry name" value="UBIAD1"/>
    <property type="match status" value="1"/>
</dbReference>
<evidence type="ECO:0000256" key="5">
    <source>
        <dbReference type="ARBA" id="ARBA00022692"/>
    </source>
</evidence>
<comment type="pathway">
    <text evidence="8">Quinol/quinone metabolism; menaquinone biosynthesis; menaquinol from 1,4-dihydroxy-2-naphthoate: step 1/2.</text>
</comment>
<dbReference type="Proteomes" id="UP000823750">
    <property type="component" value="Unassembled WGS sequence"/>
</dbReference>
<comment type="similarity">
    <text evidence="8">Belongs to the MenA family. Type 1 subfamily.</text>
</comment>
<evidence type="ECO:0000256" key="7">
    <source>
        <dbReference type="ARBA" id="ARBA00023136"/>
    </source>
</evidence>